<dbReference type="SUPFAM" id="SSF75304">
    <property type="entry name" value="Amidase signature (AS) enzymes"/>
    <property type="match status" value="1"/>
</dbReference>
<organism evidence="3 4">
    <name type="scientific">Candidatus Paraluminiphilus aquimaris</name>
    <dbReference type="NCBI Taxonomy" id="2518994"/>
    <lineage>
        <taxon>Bacteria</taxon>
        <taxon>Pseudomonadati</taxon>
        <taxon>Pseudomonadota</taxon>
        <taxon>Gammaproteobacteria</taxon>
        <taxon>Cellvibrionales</taxon>
        <taxon>Halieaceae</taxon>
        <taxon>Candidatus Paraluminiphilus</taxon>
    </lineage>
</organism>
<dbReference type="RefSeq" id="WP_279242985.1">
    <property type="nucleotide sequence ID" value="NZ_CP036501.1"/>
</dbReference>
<accession>A0ABY6Q4H0</accession>
<dbReference type="Proteomes" id="UP001317963">
    <property type="component" value="Chromosome"/>
</dbReference>
<protein>
    <submittedName>
        <fullName evidence="3">Amidase</fullName>
        <ecNumber evidence="3">3.5.1.4</ecNumber>
    </submittedName>
</protein>
<dbReference type="GO" id="GO:0004040">
    <property type="term" value="F:amidase activity"/>
    <property type="evidence" value="ECO:0007669"/>
    <property type="project" value="UniProtKB-EC"/>
</dbReference>
<proteinExistence type="predicted"/>
<dbReference type="Gene3D" id="3.90.1300.10">
    <property type="entry name" value="Amidase signature (AS) domain"/>
    <property type="match status" value="1"/>
</dbReference>
<dbReference type="InterPro" id="IPR036928">
    <property type="entry name" value="AS_sf"/>
</dbReference>
<dbReference type="Pfam" id="PF01425">
    <property type="entry name" value="Amidase"/>
    <property type="match status" value="1"/>
</dbReference>
<dbReference type="NCBIfam" id="NF006006">
    <property type="entry name" value="PRK08137.1"/>
    <property type="match status" value="1"/>
</dbReference>
<feature type="domain" description="Amidase" evidence="2">
    <location>
        <begin position="60"/>
        <end position="498"/>
    </location>
</feature>
<name>A0ABY6Q4H0_9GAMM</name>
<keyword evidence="3" id="KW-0378">Hydrolase</keyword>
<evidence type="ECO:0000313" key="3">
    <source>
        <dbReference type="EMBL" id="UZP74177.1"/>
    </source>
</evidence>
<evidence type="ECO:0000259" key="2">
    <source>
        <dbReference type="Pfam" id="PF01425"/>
    </source>
</evidence>
<keyword evidence="4" id="KW-1185">Reference proteome</keyword>
<sequence>MRRLFITTSIAFILGGCGAQDESAHATQAKSVPTAPDVVSMTLPELSVGLANEAFSSVDLVQAYLGRIERIDRAGPKLNAVISVNKDALKLAQKSDLRRGEGRALSPLDGIPVLLKDNIESRDQLATTAGSTALLDNVTGRDSPLVAALRASGAIILGKTNLSQWANFRSSHSVSGWSSVGGLVKNPHVLDRQACGSSSGSAAAAAASLAAATVGTETNGSIICPSQVNGVVGLKPTHGLLPIEHIVPIAATQDTAGPITKSVVGAALMLDGMTGWQNDYAGSLDASVIKGMRIGVLDFSRNDSPRLNAQFDAAIARMAAAGATLVRIEGNDTPPEFWGAARLVLGAEFKVFLTEYLSGSPADIPIRSLAELVAFNNDNAEVEQAVFGQDILESSLDAPAMESDTYQDALALIRRTTRDNGIDALLREHDIQVLMGPSGPVSPRVDVVNGDVWPAWAGAGAMAAISGYPNLTVPMGTIAGVPVGVSFMGGRGADALLLSVGVAFEASGSGSPEPQYKPSVEAEDMRAL</sequence>
<dbReference type="EMBL" id="CP036501">
    <property type="protein sequence ID" value="UZP74177.1"/>
    <property type="molecule type" value="Genomic_DNA"/>
</dbReference>
<dbReference type="PROSITE" id="PS51257">
    <property type="entry name" value="PROKAR_LIPOPROTEIN"/>
    <property type="match status" value="1"/>
</dbReference>
<dbReference type="PANTHER" id="PTHR42678:SF34">
    <property type="entry name" value="OS04G0183300 PROTEIN"/>
    <property type="match status" value="1"/>
</dbReference>
<dbReference type="InterPro" id="IPR023631">
    <property type="entry name" value="Amidase_dom"/>
</dbReference>
<evidence type="ECO:0000313" key="4">
    <source>
        <dbReference type="Proteomes" id="UP001317963"/>
    </source>
</evidence>
<reference evidence="3 4" key="1">
    <citation type="submission" date="2019-02" db="EMBL/GenBank/DDBJ databases">
        <title>Halieaceae_genomes.</title>
        <authorList>
            <person name="Li S.-H."/>
        </authorList>
    </citation>
    <scope>NUCLEOTIDE SEQUENCE [LARGE SCALE GENOMIC DNA]</scope>
    <source>
        <strain evidence="3 4">JH123</strain>
    </source>
</reference>
<dbReference type="PANTHER" id="PTHR42678">
    <property type="entry name" value="AMIDASE"/>
    <property type="match status" value="1"/>
</dbReference>
<evidence type="ECO:0000256" key="1">
    <source>
        <dbReference type="SAM" id="MobiDB-lite"/>
    </source>
</evidence>
<dbReference type="EC" id="3.5.1.4" evidence="3"/>
<feature type="region of interest" description="Disordered" evidence="1">
    <location>
        <begin position="506"/>
        <end position="528"/>
    </location>
</feature>
<gene>
    <name evidence="3" type="ORF">E0F26_05210</name>
</gene>